<name>A0A968G9H0_9SPIO</name>
<sequence length="168" mass="19395">MKKWYGLSLLVIAGVVAFAMSSHVAKQKEKVVVNSKYSTYFKVYSKRNTIASMKKFRQIFDEIEAGDHLPQGDSLVIPDAKSAADAMIRYFYEDTSMSILDDILEYIPFYVGYYKGVWYVFGLYEPKENRVVPNSLLIADENRPRILLRARDGKILGYRTNLMDPIRE</sequence>
<proteinExistence type="predicted"/>
<dbReference type="AlphaFoldDB" id="A0A968G9H0"/>
<dbReference type="EMBL" id="JAATLJ010000001">
    <property type="protein sequence ID" value="NIZ41045.1"/>
    <property type="molecule type" value="Genomic_DNA"/>
</dbReference>
<feature type="chain" id="PRO_5037454719" evidence="1">
    <location>
        <begin position="20"/>
        <end position="168"/>
    </location>
</feature>
<feature type="signal peptide" evidence="1">
    <location>
        <begin position="1"/>
        <end position="19"/>
    </location>
</feature>
<organism evidence="2 3">
    <name type="scientific">Entomospira entomophila</name>
    <dbReference type="NCBI Taxonomy" id="2719988"/>
    <lineage>
        <taxon>Bacteria</taxon>
        <taxon>Pseudomonadati</taxon>
        <taxon>Spirochaetota</taxon>
        <taxon>Spirochaetia</taxon>
        <taxon>Spirochaetales</taxon>
        <taxon>Spirochaetaceae</taxon>
        <taxon>Entomospira</taxon>
    </lineage>
</organism>
<keyword evidence="1" id="KW-0732">Signal</keyword>
<evidence type="ECO:0000313" key="2">
    <source>
        <dbReference type="EMBL" id="NIZ41045.1"/>
    </source>
</evidence>
<accession>A0A968G9H0</accession>
<keyword evidence="3" id="KW-1185">Reference proteome</keyword>
<evidence type="ECO:0000313" key="3">
    <source>
        <dbReference type="Proteomes" id="UP000711995"/>
    </source>
</evidence>
<comment type="caution">
    <text evidence="2">The sequence shown here is derived from an EMBL/GenBank/DDBJ whole genome shotgun (WGS) entry which is preliminary data.</text>
</comment>
<evidence type="ECO:0000256" key="1">
    <source>
        <dbReference type="SAM" id="SignalP"/>
    </source>
</evidence>
<protein>
    <submittedName>
        <fullName evidence="2">Uncharacterized protein</fullName>
    </submittedName>
</protein>
<reference evidence="2 3" key="1">
    <citation type="submission" date="2020-03" db="EMBL/GenBank/DDBJ databases">
        <title>Spirochaetal bacteria isolated from arthropods constitute a novel genus Entomospira genus novum within the order Spirochaetales.</title>
        <authorList>
            <person name="Grana-Miraglia L."/>
            <person name="Sikutova S."/>
            <person name="Fingerle V."/>
            <person name="Sing A."/>
            <person name="Castillo-Ramirez S."/>
            <person name="Margos G."/>
            <person name="Rudolf I."/>
        </authorList>
    </citation>
    <scope>NUCLEOTIDE SEQUENCE [LARGE SCALE GENOMIC DNA]</scope>
    <source>
        <strain evidence="2 3">BR193</strain>
    </source>
</reference>
<dbReference type="Proteomes" id="UP000711995">
    <property type="component" value="Unassembled WGS sequence"/>
</dbReference>
<dbReference type="RefSeq" id="WP_167700625.1">
    <property type="nucleotide sequence ID" value="NZ_CP118174.1"/>
</dbReference>
<gene>
    <name evidence="2" type="ORF">HCT14_05965</name>
</gene>